<dbReference type="Proteomes" id="UP001549291">
    <property type="component" value="Unassembled WGS sequence"/>
</dbReference>
<name>A0ABV2RV12_BRAJP</name>
<reference evidence="2 3" key="1">
    <citation type="submission" date="2024-06" db="EMBL/GenBank/DDBJ databases">
        <title>Genomic Encyclopedia of Type Strains, Phase V (KMG-V): Genome sequencing to study the core and pangenomes of soil and plant-associated prokaryotes.</title>
        <authorList>
            <person name="Whitman W."/>
        </authorList>
    </citation>
    <scope>NUCLEOTIDE SEQUENCE [LARGE SCALE GENOMIC DNA]</scope>
    <source>
        <strain evidence="2 3">USDA 160</strain>
    </source>
</reference>
<accession>A0ABV2RV12</accession>
<organism evidence="2 3">
    <name type="scientific">Bradyrhizobium japonicum</name>
    <dbReference type="NCBI Taxonomy" id="375"/>
    <lineage>
        <taxon>Bacteria</taxon>
        <taxon>Pseudomonadati</taxon>
        <taxon>Pseudomonadota</taxon>
        <taxon>Alphaproteobacteria</taxon>
        <taxon>Hyphomicrobiales</taxon>
        <taxon>Nitrobacteraceae</taxon>
        <taxon>Bradyrhizobium</taxon>
    </lineage>
</organism>
<proteinExistence type="predicted"/>
<protein>
    <submittedName>
        <fullName evidence="2">Uncharacterized protein</fullName>
    </submittedName>
</protein>
<dbReference type="RefSeq" id="WP_248888432.1">
    <property type="nucleotide sequence ID" value="NZ_CP066351.1"/>
</dbReference>
<evidence type="ECO:0000313" key="3">
    <source>
        <dbReference type="Proteomes" id="UP001549291"/>
    </source>
</evidence>
<evidence type="ECO:0000256" key="1">
    <source>
        <dbReference type="SAM" id="MobiDB-lite"/>
    </source>
</evidence>
<keyword evidence="3" id="KW-1185">Reference proteome</keyword>
<sequence length="125" mass="13677">MLLGAMAAHGDPVATIAQEGKHRRQKSRQNRERESAMRYFGRGEERPGRGSTRLGRLALADFGERRPHPPFQGWGESKSGKCISAQKGRVGVIKVLISFVGVSSAGIAIFTRQKAKQIQGPAKYC</sequence>
<evidence type="ECO:0000313" key="2">
    <source>
        <dbReference type="EMBL" id="MET4720766.1"/>
    </source>
</evidence>
<gene>
    <name evidence="2" type="ORF">ABIF63_004872</name>
</gene>
<dbReference type="EMBL" id="JBEPTQ010000002">
    <property type="protein sequence ID" value="MET4720766.1"/>
    <property type="molecule type" value="Genomic_DNA"/>
</dbReference>
<feature type="compositionally biased region" description="Basic and acidic residues" evidence="1">
    <location>
        <begin position="29"/>
        <end position="48"/>
    </location>
</feature>
<feature type="region of interest" description="Disordered" evidence="1">
    <location>
        <begin position="1"/>
        <end position="54"/>
    </location>
</feature>
<comment type="caution">
    <text evidence="2">The sequence shown here is derived from an EMBL/GenBank/DDBJ whole genome shotgun (WGS) entry which is preliminary data.</text>
</comment>